<feature type="compositionally biased region" description="Low complexity" evidence="1">
    <location>
        <begin position="54"/>
        <end position="65"/>
    </location>
</feature>
<organism evidence="2 3">
    <name type="scientific">Rhynchosporium agropyri</name>
    <dbReference type="NCBI Taxonomy" id="914238"/>
    <lineage>
        <taxon>Eukaryota</taxon>
        <taxon>Fungi</taxon>
        <taxon>Dikarya</taxon>
        <taxon>Ascomycota</taxon>
        <taxon>Pezizomycotina</taxon>
        <taxon>Leotiomycetes</taxon>
        <taxon>Helotiales</taxon>
        <taxon>Ploettnerulaceae</taxon>
        <taxon>Rhynchosporium</taxon>
    </lineage>
</organism>
<gene>
    <name evidence="2" type="ORF">RAG0_00537</name>
</gene>
<evidence type="ECO:0000256" key="1">
    <source>
        <dbReference type="SAM" id="MobiDB-lite"/>
    </source>
</evidence>
<evidence type="ECO:0000313" key="3">
    <source>
        <dbReference type="Proteomes" id="UP000178912"/>
    </source>
</evidence>
<accession>A0A1E1JTN9</accession>
<reference evidence="3" key="1">
    <citation type="submission" date="2016-03" db="EMBL/GenBank/DDBJ databases">
        <authorList>
            <person name="Guldener U."/>
        </authorList>
    </citation>
    <scope>NUCLEOTIDE SEQUENCE [LARGE SCALE GENOMIC DNA]</scope>
    <source>
        <strain evidence="3">04CH-RAC-A.6.1</strain>
    </source>
</reference>
<name>A0A1E1JTN9_9HELO</name>
<keyword evidence="3" id="KW-1185">Reference proteome</keyword>
<evidence type="ECO:0000313" key="2">
    <source>
        <dbReference type="EMBL" id="CZS89062.1"/>
    </source>
</evidence>
<dbReference type="AlphaFoldDB" id="A0A1E1JTN9"/>
<feature type="region of interest" description="Disordered" evidence="1">
    <location>
        <begin position="53"/>
        <end position="72"/>
    </location>
</feature>
<sequence>MPHDFETTAASYRTIRKRCRPRTYWKNEQLVLSIEKDESPSMKLTLIPSARSSRGPLLTQTGTTTERGRERPLKRALRDGDVEAQAEKKRRMILEGHNLREDEIKRQVLVIDLCTDDEEESFIEVLEGMTNIEGSEDSIDVSTTSVTQEAPISTIDSFGLDPHPGASMDPDHVSHTTKSGGALTIMNPITIASISPIIPEALSESVEMIALQRIPESRSNSREDSTHSVRFQQRHNRHADFLRYCFSIFGRSWRFGTEVVFDVLGC</sequence>
<dbReference type="EMBL" id="FJUX01000002">
    <property type="protein sequence ID" value="CZS89062.1"/>
    <property type="molecule type" value="Genomic_DNA"/>
</dbReference>
<proteinExistence type="predicted"/>
<dbReference type="Proteomes" id="UP000178912">
    <property type="component" value="Unassembled WGS sequence"/>
</dbReference>
<protein>
    <submittedName>
        <fullName evidence="2">Uncharacterized protein</fullName>
    </submittedName>
</protein>